<proteinExistence type="inferred from homology"/>
<evidence type="ECO:0000256" key="11">
    <source>
        <dbReference type="ARBA" id="ARBA00032707"/>
    </source>
</evidence>
<accession>A0A3E5DY75</accession>
<keyword evidence="8 14" id="KW-1133">Transmembrane helix</keyword>
<protein>
    <recommendedName>
        <fullName evidence="4 14">Undecaprenyl-diphosphatase</fullName>
        <ecNumber evidence="3 14">3.6.1.27</ecNumber>
    </recommendedName>
    <alternativeName>
        <fullName evidence="12 14">Bacitracin resistance protein</fullName>
    </alternativeName>
    <alternativeName>
        <fullName evidence="11 14">Undecaprenyl pyrophosphate phosphatase</fullName>
    </alternativeName>
</protein>
<organism evidence="15 16">
    <name type="scientific">Segatella copri</name>
    <dbReference type="NCBI Taxonomy" id="165179"/>
    <lineage>
        <taxon>Bacteria</taxon>
        <taxon>Pseudomonadati</taxon>
        <taxon>Bacteroidota</taxon>
        <taxon>Bacteroidia</taxon>
        <taxon>Bacteroidales</taxon>
        <taxon>Prevotellaceae</taxon>
        <taxon>Segatella</taxon>
    </lineage>
</organism>
<keyword evidence="9 14" id="KW-0472">Membrane</keyword>
<sequence>MNWFEALVLGLVQGLTEYLPVSSSGHLAIGAYLFGINGEDNLTFTIMVHVATVLSTLVILWKEIDWILKGLFKFQMNEETKYALNIVISMIPVGIVGVFFKDKVEEVFGSGLLIVGCMLLVTAVLLTFSYFAKPRQKENISPVHAFIIGLGQALAVLPGLSRSGTTIATGLLLGDKKEKMAQFSFLMVIPPILGEALLDLLKGLKGEETLGGIDAFPMIIGFVAAFISGCLACKWMISIVKKGKLVYFGIYCAIAGAVTIICSLV</sequence>
<dbReference type="GO" id="GO:0050380">
    <property type="term" value="F:undecaprenyl-diphosphatase activity"/>
    <property type="evidence" value="ECO:0007669"/>
    <property type="project" value="UniProtKB-UniRule"/>
</dbReference>
<dbReference type="PANTHER" id="PTHR30622">
    <property type="entry name" value="UNDECAPRENYL-DIPHOSPHATASE"/>
    <property type="match status" value="1"/>
</dbReference>
<evidence type="ECO:0000256" key="4">
    <source>
        <dbReference type="ARBA" id="ARBA00021581"/>
    </source>
</evidence>
<evidence type="ECO:0000256" key="10">
    <source>
        <dbReference type="ARBA" id="ARBA00023251"/>
    </source>
</evidence>
<name>A0A3E5DY75_9BACT</name>
<dbReference type="RefSeq" id="WP_117587512.1">
    <property type="nucleotide sequence ID" value="NZ_QRVA01000045.1"/>
</dbReference>
<dbReference type="GO" id="GO:0071555">
    <property type="term" value="P:cell wall organization"/>
    <property type="evidence" value="ECO:0007669"/>
    <property type="project" value="UniProtKB-KW"/>
</dbReference>
<evidence type="ECO:0000256" key="13">
    <source>
        <dbReference type="ARBA" id="ARBA00047594"/>
    </source>
</evidence>
<dbReference type="GO" id="GO:0046677">
    <property type="term" value="P:response to antibiotic"/>
    <property type="evidence" value="ECO:0007669"/>
    <property type="project" value="UniProtKB-UniRule"/>
</dbReference>
<comment type="catalytic activity">
    <reaction evidence="13 14">
        <text>di-trans,octa-cis-undecaprenyl diphosphate + H2O = di-trans,octa-cis-undecaprenyl phosphate + phosphate + H(+)</text>
        <dbReference type="Rhea" id="RHEA:28094"/>
        <dbReference type="ChEBI" id="CHEBI:15377"/>
        <dbReference type="ChEBI" id="CHEBI:15378"/>
        <dbReference type="ChEBI" id="CHEBI:43474"/>
        <dbReference type="ChEBI" id="CHEBI:58405"/>
        <dbReference type="ChEBI" id="CHEBI:60392"/>
        <dbReference type="EC" id="3.6.1.27"/>
    </reaction>
</comment>
<comment type="function">
    <text evidence="14">Catalyzes the dephosphorylation of undecaprenyl diphosphate (UPP). Confers resistance to bacitracin.</text>
</comment>
<dbReference type="GO" id="GO:0009252">
    <property type="term" value="P:peptidoglycan biosynthetic process"/>
    <property type="evidence" value="ECO:0007669"/>
    <property type="project" value="UniProtKB-KW"/>
</dbReference>
<evidence type="ECO:0000256" key="6">
    <source>
        <dbReference type="ARBA" id="ARBA00022692"/>
    </source>
</evidence>
<evidence type="ECO:0000256" key="12">
    <source>
        <dbReference type="ARBA" id="ARBA00032932"/>
    </source>
</evidence>
<dbReference type="Pfam" id="PF02673">
    <property type="entry name" value="BacA"/>
    <property type="match status" value="1"/>
</dbReference>
<keyword evidence="14" id="KW-0961">Cell wall biogenesis/degradation</keyword>
<evidence type="ECO:0000313" key="15">
    <source>
        <dbReference type="EMBL" id="RGS11931.1"/>
    </source>
</evidence>
<comment type="miscellaneous">
    <text evidence="14">Bacitracin is thought to be involved in the inhibition of peptidoglycan synthesis by sequestering undecaprenyl diphosphate, thereby reducing the pool of lipid carrier available.</text>
</comment>
<keyword evidence="6 14" id="KW-0812">Transmembrane</keyword>
<dbReference type="GO" id="GO:0008360">
    <property type="term" value="P:regulation of cell shape"/>
    <property type="evidence" value="ECO:0007669"/>
    <property type="project" value="UniProtKB-KW"/>
</dbReference>
<evidence type="ECO:0000256" key="2">
    <source>
        <dbReference type="ARBA" id="ARBA00010621"/>
    </source>
</evidence>
<feature type="transmembrane region" description="Helical" evidence="14">
    <location>
        <begin position="82"/>
        <end position="100"/>
    </location>
</feature>
<dbReference type="HAMAP" id="MF_01006">
    <property type="entry name" value="Undec_diphosphatase"/>
    <property type="match status" value="1"/>
</dbReference>
<gene>
    <name evidence="14" type="primary">uppP</name>
    <name evidence="15" type="ORF">DWY11_13390</name>
</gene>
<feature type="transmembrane region" description="Helical" evidence="14">
    <location>
        <begin position="112"/>
        <end position="131"/>
    </location>
</feature>
<evidence type="ECO:0000256" key="3">
    <source>
        <dbReference type="ARBA" id="ARBA00012374"/>
    </source>
</evidence>
<evidence type="ECO:0000256" key="14">
    <source>
        <dbReference type="HAMAP-Rule" id="MF_01006"/>
    </source>
</evidence>
<feature type="transmembrane region" description="Helical" evidence="14">
    <location>
        <begin position="143"/>
        <end position="160"/>
    </location>
</feature>
<comment type="similarity">
    <text evidence="2 14">Belongs to the UppP family.</text>
</comment>
<feature type="transmembrane region" description="Helical" evidence="14">
    <location>
        <begin position="245"/>
        <end position="264"/>
    </location>
</feature>
<evidence type="ECO:0000256" key="8">
    <source>
        <dbReference type="ARBA" id="ARBA00022989"/>
    </source>
</evidence>
<evidence type="ECO:0000256" key="7">
    <source>
        <dbReference type="ARBA" id="ARBA00022801"/>
    </source>
</evidence>
<dbReference type="GO" id="GO:0005886">
    <property type="term" value="C:plasma membrane"/>
    <property type="evidence" value="ECO:0007669"/>
    <property type="project" value="UniProtKB-SubCell"/>
</dbReference>
<keyword evidence="14" id="KW-0133">Cell shape</keyword>
<evidence type="ECO:0000313" key="16">
    <source>
        <dbReference type="Proteomes" id="UP000283872"/>
    </source>
</evidence>
<evidence type="ECO:0000256" key="5">
    <source>
        <dbReference type="ARBA" id="ARBA00022475"/>
    </source>
</evidence>
<reference evidence="15 16" key="1">
    <citation type="submission" date="2018-08" db="EMBL/GenBank/DDBJ databases">
        <title>A genome reference for cultivated species of the human gut microbiota.</title>
        <authorList>
            <person name="Zou Y."/>
            <person name="Xue W."/>
            <person name="Luo G."/>
        </authorList>
    </citation>
    <scope>NUCLEOTIDE SEQUENCE [LARGE SCALE GENOMIC DNA]</scope>
    <source>
        <strain evidence="15 16">AF24-12</strain>
    </source>
</reference>
<evidence type="ECO:0000256" key="1">
    <source>
        <dbReference type="ARBA" id="ARBA00004651"/>
    </source>
</evidence>
<dbReference type="InterPro" id="IPR003824">
    <property type="entry name" value="UppP"/>
</dbReference>
<dbReference type="EC" id="3.6.1.27" evidence="3 14"/>
<keyword evidence="14" id="KW-0573">Peptidoglycan synthesis</keyword>
<evidence type="ECO:0000256" key="9">
    <source>
        <dbReference type="ARBA" id="ARBA00023136"/>
    </source>
</evidence>
<keyword evidence="5 14" id="KW-1003">Cell membrane</keyword>
<keyword evidence="10 14" id="KW-0046">Antibiotic resistance</keyword>
<dbReference type="PANTHER" id="PTHR30622:SF2">
    <property type="entry name" value="UNDECAPRENYL-DIPHOSPHATASE"/>
    <property type="match status" value="1"/>
</dbReference>
<feature type="transmembrane region" description="Helical" evidence="14">
    <location>
        <begin position="213"/>
        <end position="239"/>
    </location>
</feature>
<dbReference type="Proteomes" id="UP000283872">
    <property type="component" value="Unassembled WGS sequence"/>
</dbReference>
<comment type="caution">
    <text evidence="15">The sequence shown here is derived from an EMBL/GenBank/DDBJ whole genome shotgun (WGS) entry which is preliminary data.</text>
</comment>
<keyword evidence="7 14" id="KW-0378">Hydrolase</keyword>
<feature type="transmembrane region" description="Helical" evidence="14">
    <location>
        <begin position="42"/>
        <end position="61"/>
    </location>
</feature>
<comment type="subcellular location">
    <subcellularLocation>
        <location evidence="1 14">Cell membrane</location>
        <topology evidence="1 14">Multi-pass membrane protein</topology>
    </subcellularLocation>
</comment>
<dbReference type="EMBL" id="QRVA01000045">
    <property type="protein sequence ID" value="RGS11931.1"/>
    <property type="molecule type" value="Genomic_DNA"/>
</dbReference>
<dbReference type="AlphaFoldDB" id="A0A3E5DY75"/>